<feature type="signal peptide" evidence="1">
    <location>
        <begin position="1"/>
        <end position="20"/>
    </location>
</feature>
<evidence type="ECO:0000259" key="2">
    <source>
        <dbReference type="Pfam" id="PF03886"/>
    </source>
</evidence>
<dbReference type="Pfam" id="PF03886">
    <property type="entry name" value="ABC_trans_aux"/>
    <property type="match status" value="1"/>
</dbReference>
<name>A0A438AJJ8_9RHOB</name>
<sequence>MPLRRLTLLALAALPLAACSGDIVRYPSAPVANTDRVRIPHATVEVAEVTLPTYAAVEEIYIQDATGALTASNDLLWADEPSRAVTLTLVRNLSEITGARIAPGPWPYEQLADARLEVNVEEMVARTTGSFHISGQYVVAAEAGLGRDRSGFFDITVPLVADPDARAIAAARAAAVSQLAGEIARNGLR</sequence>
<comment type="caution">
    <text evidence="3">The sequence shown here is derived from an EMBL/GenBank/DDBJ whole genome shotgun (WGS) entry which is preliminary data.</text>
</comment>
<proteinExistence type="predicted"/>
<dbReference type="SUPFAM" id="SSF159594">
    <property type="entry name" value="XCC0632-like"/>
    <property type="match status" value="1"/>
</dbReference>
<protein>
    <recommendedName>
        <fullName evidence="2">ABC-type transport auxiliary lipoprotein component domain-containing protein</fullName>
    </recommendedName>
</protein>
<dbReference type="InterPro" id="IPR005586">
    <property type="entry name" value="ABC_trans_aux"/>
</dbReference>
<dbReference type="Proteomes" id="UP000285908">
    <property type="component" value="Unassembled WGS sequence"/>
</dbReference>
<feature type="domain" description="ABC-type transport auxiliary lipoprotein component" evidence="2">
    <location>
        <begin position="31"/>
        <end position="184"/>
    </location>
</feature>
<organism evidence="3 4">
    <name type="scientific">Mesobaculum littorinae</name>
    <dbReference type="NCBI Taxonomy" id="2486419"/>
    <lineage>
        <taxon>Bacteria</taxon>
        <taxon>Pseudomonadati</taxon>
        <taxon>Pseudomonadota</taxon>
        <taxon>Alphaproteobacteria</taxon>
        <taxon>Rhodobacterales</taxon>
        <taxon>Roseobacteraceae</taxon>
        <taxon>Mesobaculum</taxon>
    </lineage>
</organism>
<feature type="chain" id="PRO_5019279307" description="ABC-type transport auxiliary lipoprotein component domain-containing protein" evidence="1">
    <location>
        <begin position="21"/>
        <end position="189"/>
    </location>
</feature>
<dbReference type="RefSeq" id="WP_127906124.1">
    <property type="nucleotide sequence ID" value="NZ_RQXX01000002.1"/>
</dbReference>
<evidence type="ECO:0000313" key="4">
    <source>
        <dbReference type="Proteomes" id="UP000285908"/>
    </source>
</evidence>
<gene>
    <name evidence="3" type="ORF">EKE94_08345</name>
</gene>
<dbReference type="OrthoDB" id="7858211at2"/>
<keyword evidence="4" id="KW-1185">Reference proteome</keyword>
<keyword evidence="1" id="KW-0732">Signal</keyword>
<dbReference type="EMBL" id="RQXX01000002">
    <property type="protein sequence ID" value="RVV98890.1"/>
    <property type="molecule type" value="Genomic_DNA"/>
</dbReference>
<dbReference type="Gene3D" id="3.40.50.10610">
    <property type="entry name" value="ABC-type transport auxiliary lipoprotein component"/>
    <property type="match status" value="1"/>
</dbReference>
<accession>A0A438AJJ8</accession>
<dbReference type="AlphaFoldDB" id="A0A438AJJ8"/>
<evidence type="ECO:0000313" key="3">
    <source>
        <dbReference type="EMBL" id="RVV98890.1"/>
    </source>
</evidence>
<evidence type="ECO:0000256" key="1">
    <source>
        <dbReference type="SAM" id="SignalP"/>
    </source>
</evidence>
<reference evidence="3 4" key="1">
    <citation type="submission" date="2018-11" db="EMBL/GenBank/DDBJ databases">
        <title>Mesobaculum littorinae gen. nov., sp. nov., isolated from Littorina scabra that represents a novel genus of the order Rhodobacteraceae.</title>
        <authorList>
            <person name="Li F."/>
        </authorList>
    </citation>
    <scope>NUCLEOTIDE SEQUENCE [LARGE SCALE GENOMIC DNA]</scope>
    <source>
        <strain evidence="3 4">M0103</strain>
    </source>
</reference>